<dbReference type="Proteomes" id="UP000294689">
    <property type="component" value="Unassembled WGS sequence"/>
</dbReference>
<name>A0A4R7PYW4_9FLAO</name>
<keyword evidence="2" id="KW-1185">Reference proteome</keyword>
<dbReference type="Gene3D" id="2.40.128.510">
    <property type="entry name" value="Protein of unknown function DUF4738"/>
    <property type="match status" value="1"/>
</dbReference>
<reference evidence="1 2" key="1">
    <citation type="submission" date="2019-03" db="EMBL/GenBank/DDBJ databases">
        <title>Genomic Encyclopedia of Archaeal and Bacterial Type Strains, Phase II (KMG-II): from individual species to whole genera.</title>
        <authorList>
            <person name="Goeker M."/>
        </authorList>
    </citation>
    <scope>NUCLEOTIDE SEQUENCE [LARGE SCALE GENOMIC DNA]</scope>
    <source>
        <strain evidence="1 2">DSM 28135</strain>
    </source>
</reference>
<comment type="caution">
    <text evidence="1">The sequence shown here is derived from an EMBL/GenBank/DDBJ whole genome shotgun (WGS) entry which is preliminary data.</text>
</comment>
<dbReference type="AlphaFoldDB" id="A0A4R7PYW4"/>
<evidence type="ECO:0000313" key="1">
    <source>
        <dbReference type="EMBL" id="TDU40213.1"/>
    </source>
</evidence>
<organism evidence="1 2">
    <name type="scientific">Gelidibacter sediminis</name>
    <dbReference type="NCBI Taxonomy" id="1608710"/>
    <lineage>
        <taxon>Bacteria</taxon>
        <taxon>Pseudomonadati</taxon>
        <taxon>Bacteroidota</taxon>
        <taxon>Flavobacteriia</taxon>
        <taxon>Flavobacteriales</taxon>
        <taxon>Flavobacteriaceae</taxon>
        <taxon>Gelidibacter</taxon>
    </lineage>
</organism>
<sequence>MKNLLGIFVVIAAICFNCDGRQTKREAFVKAVAEYNLNTTPLPAVIFSPDRNVEIVTDTLIANSLNVRIRNYSLMDAQIVVSRTEMNNSSQIQYQRIFESEITITKASKSILSTHISAKQFKGWSTDPFWKDATLQHTWVNQELSSADAITLEISFINPNTKGYKLYRMYIDTHGKQALHLIEEHS</sequence>
<proteinExistence type="predicted"/>
<dbReference type="OrthoDB" id="1441026at2"/>
<evidence type="ECO:0000313" key="2">
    <source>
        <dbReference type="Proteomes" id="UP000294689"/>
    </source>
</evidence>
<protein>
    <submittedName>
        <fullName evidence="1">Uncharacterized protein</fullName>
    </submittedName>
</protein>
<accession>A0A4R7PYW4</accession>
<gene>
    <name evidence="1" type="ORF">BXY82_2259</name>
</gene>
<dbReference type="RefSeq" id="WP_133758243.1">
    <property type="nucleotide sequence ID" value="NZ_SOBW01000008.1"/>
</dbReference>
<dbReference type="EMBL" id="SOBW01000008">
    <property type="protein sequence ID" value="TDU40213.1"/>
    <property type="molecule type" value="Genomic_DNA"/>
</dbReference>